<dbReference type="EMBL" id="OU466862">
    <property type="protein sequence ID" value="CAH2074325.1"/>
    <property type="molecule type" value="Genomic_DNA"/>
</dbReference>
<dbReference type="SUPFAM" id="SSF52821">
    <property type="entry name" value="Rhodanese/Cell cycle control phosphatase"/>
    <property type="match status" value="1"/>
</dbReference>
<dbReference type="GO" id="GO:0005634">
    <property type="term" value="C:nucleus"/>
    <property type="evidence" value="ECO:0007669"/>
    <property type="project" value="TreeGrafter"/>
</dbReference>
<keyword evidence="8" id="KW-1185">Reference proteome</keyword>
<feature type="chain" id="PRO_5043942116" description="arsenate reductase (glutathione/glutaredoxin)" evidence="5">
    <location>
        <begin position="25"/>
        <end position="338"/>
    </location>
</feature>
<comment type="catalytic activity">
    <reaction evidence="3">
        <text>[glutaredoxin]-dithiol + arsenate + glutathione + H(+) = glutathionyl-S-S-[glutaredoxin] + arsenite + H2O</text>
        <dbReference type="Rhea" id="RHEA:22016"/>
        <dbReference type="Rhea" id="RHEA-COMP:10729"/>
        <dbReference type="Rhea" id="RHEA-COMP:17668"/>
        <dbReference type="ChEBI" id="CHEBI:15377"/>
        <dbReference type="ChEBI" id="CHEBI:15378"/>
        <dbReference type="ChEBI" id="CHEBI:29242"/>
        <dbReference type="ChEBI" id="CHEBI:29950"/>
        <dbReference type="ChEBI" id="CHEBI:48597"/>
        <dbReference type="ChEBI" id="CHEBI:57925"/>
        <dbReference type="ChEBI" id="CHEBI:146199"/>
        <dbReference type="EC" id="1.20.4.1"/>
    </reaction>
</comment>
<evidence type="ECO:0000313" key="7">
    <source>
        <dbReference type="EMBL" id="CAH2074325.1"/>
    </source>
</evidence>
<gene>
    <name evidence="7" type="ORF">TAV2_LOCUS21664</name>
</gene>
<sequence length="338" mass="37805">MSGRINPMALRLGLFLALPCITDIESFMDEERNYDGHIAGSLHYASGSFDDRISHLVQNVKDKDTLVFHCALSQVRGPTCARRLVNYLDEKKQDTGIKNIMILERGFNGWEAAGKPTFHAKAIAPKALLNHSNLIGLHIVMAFSDIIICLLAVKATFISITASLFKLNTPLKERTFVSQHLLASSESLLYLKDIKRSDDLRKYISRCPIDLCNYSSSVEIPNSLEQNPNFNMVCIMCLVPLFLVPLVNLMPRIIDFLMKKGIHEDEIRSRLVLVKEAKVYAWLGWEYRKPARVPPACPFKPIAKNDNATKLAGETGTEGTETMAKPVVAEETSGVKQD</sequence>
<proteinExistence type="predicted"/>
<dbReference type="Proteomes" id="UP000836841">
    <property type="component" value="Chromosome 6"/>
</dbReference>
<evidence type="ECO:0000256" key="3">
    <source>
        <dbReference type="ARBA" id="ARBA00051619"/>
    </source>
</evidence>
<dbReference type="GO" id="GO:0004725">
    <property type="term" value="F:protein tyrosine phosphatase activity"/>
    <property type="evidence" value="ECO:0007669"/>
    <property type="project" value="TreeGrafter"/>
</dbReference>
<evidence type="ECO:0000256" key="4">
    <source>
        <dbReference type="SAM" id="MobiDB-lite"/>
    </source>
</evidence>
<feature type="signal peptide" evidence="5">
    <location>
        <begin position="1"/>
        <end position="24"/>
    </location>
</feature>
<feature type="compositionally biased region" description="Low complexity" evidence="4">
    <location>
        <begin position="313"/>
        <end position="322"/>
    </location>
</feature>
<evidence type="ECO:0000256" key="2">
    <source>
        <dbReference type="ARBA" id="ARBA00038969"/>
    </source>
</evidence>
<evidence type="ECO:0000256" key="1">
    <source>
        <dbReference type="ARBA" id="ARBA00023002"/>
    </source>
</evidence>
<dbReference type="Pfam" id="PF00581">
    <property type="entry name" value="Rhodanese"/>
    <property type="match status" value="1"/>
</dbReference>
<keyword evidence="1" id="KW-0560">Oxidoreductase</keyword>
<keyword evidence="5" id="KW-0732">Signal</keyword>
<dbReference type="PANTHER" id="PTHR10828:SF38">
    <property type="entry name" value="ARSENICAL-RESISTANCE PROTEIN 2-RELATED"/>
    <property type="match status" value="1"/>
</dbReference>
<dbReference type="GO" id="GO:0008794">
    <property type="term" value="F:arsenate reductase (glutaredoxin) activity"/>
    <property type="evidence" value="ECO:0007669"/>
    <property type="project" value="UniProtKB-EC"/>
</dbReference>
<dbReference type="AlphaFoldDB" id="A0AAU9SYJ3"/>
<feature type="domain" description="Rhodanese" evidence="6">
    <location>
        <begin position="36"/>
        <end position="119"/>
    </location>
</feature>
<organism evidence="7 8">
    <name type="scientific">Thlaspi arvense</name>
    <name type="common">Field penny-cress</name>
    <dbReference type="NCBI Taxonomy" id="13288"/>
    <lineage>
        <taxon>Eukaryota</taxon>
        <taxon>Viridiplantae</taxon>
        <taxon>Streptophyta</taxon>
        <taxon>Embryophyta</taxon>
        <taxon>Tracheophyta</taxon>
        <taxon>Spermatophyta</taxon>
        <taxon>Magnoliopsida</taxon>
        <taxon>eudicotyledons</taxon>
        <taxon>Gunneridae</taxon>
        <taxon>Pentapetalae</taxon>
        <taxon>rosids</taxon>
        <taxon>malvids</taxon>
        <taxon>Brassicales</taxon>
        <taxon>Brassicaceae</taxon>
        <taxon>Thlaspideae</taxon>
        <taxon>Thlaspi</taxon>
    </lineage>
</organism>
<evidence type="ECO:0000313" key="8">
    <source>
        <dbReference type="Proteomes" id="UP000836841"/>
    </source>
</evidence>
<dbReference type="FunFam" id="3.40.250.10:FF:000037">
    <property type="entry name" value="Dual-specificity phosphatase CDC25"/>
    <property type="match status" value="1"/>
</dbReference>
<evidence type="ECO:0000259" key="6">
    <source>
        <dbReference type="PROSITE" id="PS50206"/>
    </source>
</evidence>
<dbReference type="PANTHER" id="PTHR10828">
    <property type="entry name" value="M-PHASE INDUCER PHOSPHATASE DUAL SPECIFICITY PHOSPHATASE CDC25"/>
    <property type="match status" value="1"/>
</dbReference>
<feature type="region of interest" description="Disordered" evidence="4">
    <location>
        <begin position="311"/>
        <end position="338"/>
    </location>
</feature>
<dbReference type="GO" id="GO:0005737">
    <property type="term" value="C:cytoplasm"/>
    <property type="evidence" value="ECO:0007669"/>
    <property type="project" value="TreeGrafter"/>
</dbReference>
<dbReference type="EC" id="1.20.4.1" evidence="2"/>
<dbReference type="Gene3D" id="3.40.250.10">
    <property type="entry name" value="Rhodanese-like domain"/>
    <property type="match status" value="1"/>
</dbReference>
<name>A0AAU9SYJ3_THLAR</name>
<dbReference type="InterPro" id="IPR001763">
    <property type="entry name" value="Rhodanese-like_dom"/>
</dbReference>
<dbReference type="PROSITE" id="PS50206">
    <property type="entry name" value="RHODANESE_3"/>
    <property type="match status" value="1"/>
</dbReference>
<accession>A0AAU9SYJ3</accession>
<reference evidence="7 8" key="1">
    <citation type="submission" date="2022-03" db="EMBL/GenBank/DDBJ databases">
        <authorList>
            <person name="Nunn A."/>
            <person name="Chopra R."/>
            <person name="Nunn A."/>
            <person name="Contreras Garrido A."/>
        </authorList>
    </citation>
    <scope>NUCLEOTIDE SEQUENCE [LARGE SCALE GENOMIC DNA]</scope>
</reference>
<dbReference type="InterPro" id="IPR036873">
    <property type="entry name" value="Rhodanese-like_dom_sf"/>
</dbReference>
<evidence type="ECO:0000256" key="5">
    <source>
        <dbReference type="SAM" id="SignalP"/>
    </source>
</evidence>
<protein>
    <recommendedName>
        <fullName evidence="2">arsenate reductase (glutathione/glutaredoxin)</fullName>
        <ecNumber evidence="2">1.20.4.1</ecNumber>
    </recommendedName>
</protein>